<dbReference type="Pfam" id="PF08030">
    <property type="entry name" value="NAD_binding_6"/>
    <property type="match status" value="1"/>
</dbReference>
<dbReference type="InterPro" id="IPR017927">
    <property type="entry name" value="FAD-bd_FR_type"/>
</dbReference>
<dbReference type="GO" id="GO:0005886">
    <property type="term" value="C:plasma membrane"/>
    <property type="evidence" value="ECO:0007669"/>
    <property type="project" value="TreeGrafter"/>
</dbReference>
<dbReference type="EMBL" id="MN966726">
    <property type="protein sequence ID" value="QKI80123.1"/>
    <property type="molecule type" value="Genomic_DNA"/>
</dbReference>
<accession>A0A6M8Q8A6</accession>
<evidence type="ECO:0000256" key="2">
    <source>
        <dbReference type="ARBA" id="ARBA00022692"/>
    </source>
</evidence>
<evidence type="ECO:0000256" key="1">
    <source>
        <dbReference type="ARBA" id="ARBA00004141"/>
    </source>
</evidence>
<evidence type="ECO:0000259" key="8">
    <source>
        <dbReference type="PROSITE" id="PS51384"/>
    </source>
</evidence>
<evidence type="ECO:0000256" key="7">
    <source>
        <dbReference type="SAM" id="Phobius"/>
    </source>
</evidence>
<dbReference type="InterPro" id="IPR013112">
    <property type="entry name" value="FAD-bd_8"/>
</dbReference>
<dbReference type="SFLD" id="SFLDS00052">
    <property type="entry name" value="Ferric_Reductase_Domain"/>
    <property type="match status" value="1"/>
</dbReference>
<dbReference type="Gene3D" id="2.40.30.10">
    <property type="entry name" value="Translation factors"/>
    <property type="match status" value="1"/>
</dbReference>
<feature type="transmembrane region" description="Helical" evidence="7">
    <location>
        <begin position="530"/>
        <end position="550"/>
    </location>
</feature>
<keyword evidence="3 7" id="KW-1133">Transmembrane helix</keyword>
<feature type="transmembrane region" description="Helical" evidence="7">
    <location>
        <begin position="587"/>
        <end position="605"/>
    </location>
</feature>
<evidence type="ECO:0000313" key="9">
    <source>
        <dbReference type="EMBL" id="QKI80123.1"/>
    </source>
</evidence>
<feature type="compositionally biased region" description="Low complexity" evidence="6">
    <location>
        <begin position="404"/>
        <end position="420"/>
    </location>
</feature>
<dbReference type="PANTHER" id="PTHR11972">
    <property type="entry name" value="NADPH OXIDASE"/>
    <property type="match status" value="1"/>
</dbReference>
<dbReference type="InterPro" id="IPR017938">
    <property type="entry name" value="Riboflavin_synthase-like_b-brl"/>
</dbReference>
<feature type="transmembrane region" description="Helical" evidence="7">
    <location>
        <begin position="559"/>
        <end position="581"/>
    </location>
</feature>
<comment type="subcellular location">
    <subcellularLocation>
        <location evidence="1">Membrane</location>
        <topology evidence="1">Multi-pass membrane protein</topology>
    </subcellularLocation>
</comment>
<feature type="transmembrane region" description="Helical" evidence="7">
    <location>
        <begin position="209"/>
        <end position="227"/>
    </location>
</feature>
<keyword evidence="2 7" id="KW-0812">Transmembrane</keyword>
<feature type="transmembrane region" description="Helical" evidence="7">
    <location>
        <begin position="121"/>
        <end position="143"/>
    </location>
</feature>
<dbReference type="SUPFAM" id="SSF52343">
    <property type="entry name" value="Ferredoxin reductase-like, C-terminal NADP-linked domain"/>
    <property type="match status" value="2"/>
</dbReference>
<evidence type="ECO:0000256" key="5">
    <source>
        <dbReference type="ARBA" id="ARBA00023136"/>
    </source>
</evidence>
<feature type="region of interest" description="Disordered" evidence="6">
    <location>
        <begin position="404"/>
        <end position="425"/>
    </location>
</feature>
<proteinExistence type="predicted"/>
<dbReference type="InterPro" id="IPR013130">
    <property type="entry name" value="Fe3_Rdtase_TM_dom"/>
</dbReference>
<dbReference type="InterPro" id="IPR050369">
    <property type="entry name" value="RBOH/FRE"/>
</dbReference>
<sequence>MNSRRSNSKNGDATLRTIANFDAKLQCYSPQYTFLLSYVLTNIVLFFIAAVKEYHRWPSDRLLAWCIAIARGAAFPLNFNIALVILLACRKTMGALRTTPLNTILPIDRAMPELHSLSANLSLVGATIHTIFHCIGGITRSFWASGFGKWTYCFVTGVLLILVFFVMFVTALAPARRKNFERFLNVHLFGAALFVLLFILHGIHLGVLFSWKWIVVPCLLYVIDRIYRVATQNSVALHISLNSSHRNLIYGSNIVRLSIPKTFRYKAGQYAEINIPVISKSQWHPFTIASAPHEEDFLFIIKKLGDWTTNLHKICRNGIDPKTGEPLLSIQVRVRGPYGAPAQHVGQYEKILLISGGVGATPFCSITKSINEAISRQCMVQKGFELDESPSWRGEWDNSGSGVYASSGSGLHESSGVSSSVHDGYDDRRGPELARVGATMSYEGIGLATRNAGIHESGIQVASRDECIGSQTWVELLSMIVNTVSYNSVMLWLLLLRLFVDLMGVAFLAVDMEALGTDIFESRVLTYWDLVMAIVLLGMLLFANVVEIVAERRMCVEEVLLLVPLSIAPVVVHVLALLGIGVERGEISRHVFWTLWPLVLFLYVLRYFRILGRKALLAERERRWHQTTKSVDFIWTTGTRADDGWLVEEFAEKIGASRYVRLHRFITREEADVEDGDGGGDRVVRDHYGRPNWKEIFDTFTKRMKNGNTAGIFFCGPASMAVQVKQAATNAMLESRYRGLASGGRADDDDTDSLARSCNVRYVFREEKF</sequence>
<dbReference type="CDD" id="cd06186">
    <property type="entry name" value="NOX_Duox_like_FAD_NADP"/>
    <property type="match status" value="1"/>
</dbReference>
<organism evidence="9">
    <name type="scientific">Asparagopsis taxiformis</name>
    <dbReference type="NCBI Taxonomy" id="260499"/>
    <lineage>
        <taxon>Eukaryota</taxon>
        <taxon>Rhodophyta</taxon>
        <taxon>Florideophyceae</taxon>
        <taxon>Rhodymeniophycidae</taxon>
        <taxon>Bonnemaisoniales</taxon>
        <taxon>Bonnemaisoniaceae</taxon>
        <taxon>Asparagopsis</taxon>
    </lineage>
</organism>
<gene>
    <name evidence="9" type="primary">NOX3</name>
</gene>
<evidence type="ECO:0000256" key="3">
    <source>
        <dbReference type="ARBA" id="ARBA00022989"/>
    </source>
</evidence>
<dbReference type="InterPro" id="IPR039261">
    <property type="entry name" value="FNR_nucleotide-bd"/>
</dbReference>
<dbReference type="PROSITE" id="PS51384">
    <property type="entry name" value="FAD_FR"/>
    <property type="match status" value="1"/>
</dbReference>
<keyword evidence="4" id="KW-0560">Oxidoreductase</keyword>
<dbReference type="AlphaFoldDB" id="A0A6M8Q8A6"/>
<evidence type="ECO:0000256" key="6">
    <source>
        <dbReference type="SAM" id="MobiDB-lite"/>
    </source>
</evidence>
<dbReference type="PANTHER" id="PTHR11972:SF153">
    <property type="entry name" value="SUPEROXIDE-GENERATING NADPH OXIDASE HEAVY CHAIN SUBUNIT A"/>
    <property type="match status" value="1"/>
</dbReference>
<feature type="transmembrane region" description="Helical" evidence="7">
    <location>
        <begin position="62"/>
        <end position="88"/>
    </location>
</feature>
<feature type="transmembrane region" description="Helical" evidence="7">
    <location>
        <begin position="149"/>
        <end position="172"/>
    </location>
</feature>
<dbReference type="GO" id="GO:0016491">
    <property type="term" value="F:oxidoreductase activity"/>
    <property type="evidence" value="ECO:0007669"/>
    <property type="project" value="UniProtKB-KW"/>
</dbReference>
<dbReference type="Gene3D" id="3.40.50.80">
    <property type="entry name" value="Nucleotide-binding domain of ferredoxin-NADP reductase (FNR) module"/>
    <property type="match status" value="2"/>
</dbReference>
<dbReference type="SUPFAM" id="SSF63380">
    <property type="entry name" value="Riboflavin synthase domain-like"/>
    <property type="match status" value="1"/>
</dbReference>
<dbReference type="Pfam" id="PF01794">
    <property type="entry name" value="Ferric_reduct"/>
    <property type="match status" value="1"/>
</dbReference>
<dbReference type="Pfam" id="PF08022">
    <property type="entry name" value="FAD_binding_8"/>
    <property type="match status" value="1"/>
</dbReference>
<evidence type="ECO:0000256" key="4">
    <source>
        <dbReference type="ARBA" id="ARBA00023002"/>
    </source>
</evidence>
<protein>
    <submittedName>
        <fullName evidence="9">NAD(P)H oxidase 3</fullName>
    </submittedName>
</protein>
<reference evidence="9" key="1">
    <citation type="journal article" date="2020" name="ACS Chem. Biol.">
        <title>Genetic and biochemical reconstitution of bromoform biosynthesis in Asparagopsis lends insights into seaweed ROS enzymology.</title>
        <authorList>
            <person name="Thapa H.R."/>
            <person name="Lin Z."/>
            <person name="Yi D."/>
            <person name="Smith J.E."/>
            <person name="Schmidt E.W."/>
            <person name="Agarwal V."/>
        </authorList>
    </citation>
    <scope>NUCLEOTIDE SEQUENCE</scope>
</reference>
<feature type="domain" description="FAD-binding FR-type" evidence="8">
    <location>
        <begin position="216"/>
        <end position="344"/>
    </location>
</feature>
<feature type="transmembrane region" description="Helical" evidence="7">
    <location>
        <begin position="489"/>
        <end position="510"/>
    </location>
</feature>
<keyword evidence="5 7" id="KW-0472">Membrane</keyword>
<name>A0A6M8Q8A6_9FLOR</name>
<feature type="transmembrane region" description="Helical" evidence="7">
    <location>
        <begin position="32"/>
        <end position="50"/>
    </location>
</feature>
<feature type="transmembrane region" description="Helical" evidence="7">
    <location>
        <begin position="184"/>
        <end position="203"/>
    </location>
</feature>
<dbReference type="InterPro" id="IPR013121">
    <property type="entry name" value="Fe_red_NAD-bd_6"/>
</dbReference>